<reference evidence="1" key="1">
    <citation type="submission" date="2022-11" db="EMBL/GenBank/DDBJ databases">
        <title>Genome Sequence of Nemania bipapillata.</title>
        <authorList>
            <person name="Buettner E."/>
        </authorList>
    </citation>
    <scope>NUCLEOTIDE SEQUENCE</scope>
    <source>
        <strain evidence="1">CP14</strain>
    </source>
</reference>
<evidence type="ECO:0000313" key="2">
    <source>
        <dbReference type="Proteomes" id="UP001153334"/>
    </source>
</evidence>
<comment type="caution">
    <text evidence="1">The sequence shown here is derived from an EMBL/GenBank/DDBJ whole genome shotgun (WGS) entry which is preliminary data.</text>
</comment>
<gene>
    <name evidence="1" type="ORF">ONZ43_g1656</name>
</gene>
<dbReference type="Proteomes" id="UP001153334">
    <property type="component" value="Unassembled WGS sequence"/>
</dbReference>
<evidence type="ECO:0000313" key="1">
    <source>
        <dbReference type="EMBL" id="KAJ8122048.1"/>
    </source>
</evidence>
<keyword evidence="2" id="KW-1185">Reference proteome</keyword>
<dbReference type="EMBL" id="JAPESX010000299">
    <property type="protein sequence ID" value="KAJ8122048.1"/>
    <property type="molecule type" value="Genomic_DNA"/>
</dbReference>
<accession>A0ACC2J3U5</accession>
<proteinExistence type="predicted"/>
<organism evidence="1 2">
    <name type="scientific">Nemania bipapillata</name>
    <dbReference type="NCBI Taxonomy" id="110536"/>
    <lineage>
        <taxon>Eukaryota</taxon>
        <taxon>Fungi</taxon>
        <taxon>Dikarya</taxon>
        <taxon>Ascomycota</taxon>
        <taxon>Pezizomycotina</taxon>
        <taxon>Sordariomycetes</taxon>
        <taxon>Xylariomycetidae</taxon>
        <taxon>Xylariales</taxon>
        <taxon>Xylariaceae</taxon>
        <taxon>Nemania</taxon>
    </lineage>
</organism>
<sequence>MGIQEGFDMVPRLTRGTEDALKWENFIDAIRERYQDDAQAMFHDSYIEFLAGEHPILPLEGHKFLRFCSKINGSIAEETRVWDYLESVRRIAGSVFGSRIRPWTEINEDRGFYDWRDVHDSYKSTSPEKMQANVASMLKTLTKERQRQFLSLHNNFPGRNAFAGIVKTNALPCGPGADSGGIYLEICLINHSCIPNCHNSWNSETQQETIHAIRDILAGEEITISYETGALTASRHEHLRKNFGFDCHCDLCSLPLEELQASDHRRRQIKLLDEQIGNGFTMMTEPLKSLQACQALLKTLTDEYHSRDMALIPRLYYDAFQVAITHGDEARAKVFAERSYRARVACEGEDSPETKRVGTFMQNPAAHFGFAQGSKMWRTSKNAQPKSIGVDEFEKWLWRDPS</sequence>
<name>A0ACC2J3U5_9PEZI</name>
<protein>
    <submittedName>
        <fullName evidence="1">Uncharacterized protein</fullName>
    </submittedName>
</protein>